<dbReference type="Proteomes" id="UP000257109">
    <property type="component" value="Unassembled WGS sequence"/>
</dbReference>
<gene>
    <name evidence="1" type="ORF">CR513_46717</name>
</gene>
<evidence type="ECO:0000313" key="2">
    <source>
        <dbReference type="Proteomes" id="UP000257109"/>
    </source>
</evidence>
<organism evidence="1 2">
    <name type="scientific">Mucuna pruriens</name>
    <name type="common">Velvet bean</name>
    <name type="synonym">Dolichos pruriens</name>
    <dbReference type="NCBI Taxonomy" id="157652"/>
    <lineage>
        <taxon>Eukaryota</taxon>
        <taxon>Viridiplantae</taxon>
        <taxon>Streptophyta</taxon>
        <taxon>Embryophyta</taxon>
        <taxon>Tracheophyta</taxon>
        <taxon>Spermatophyta</taxon>
        <taxon>Magnoliopsida</taxon>
        <taxon>eudicotyledons</taxon>
        <taxon>Gunneridae</taxon>
        <taxon>Pentapetalae</taxon>
        <taxon>rosids</taxon>
        <taxon>fabids</taxon>
        <taxon>Fabales</taxon>
        <taxon>Fabaceae</taxon>
        <taxon>Papilionoideae</taxon>
        <taxon>50 kb inversion clade</taxon>
        <taxon>NPAAA clade</taxon>
        <taxon>indigoferoid/millettioid clade</taxon>
        <taxon>Phaseoleae</taxon>
        <taxon>Mucuna</taxon>
    </lineage>
</organism>
<dbReference type="OrthoDB" id="1633296at2759"/>
<dbReference type="AlphaFoldDB" id="A0A371F654"/>
<dbReference type="EMBL" id="QJKJ01010450">
    <property type="protein sequence ID" value="RDX73643.1"/>
    <property type="molecule type" value="Genomic_DNA"/>
</dbReference>
<comment type="caution">
    <text evidence="1">The sequence shown here is derived from an EMBL/GenBank/DDBJ whole genome shotgun (WGS) entry which is preliminary data.</text>
</comment>
<reference evidence="1" key="1">
    <citation type="submission" date="2018-05" db="EMBL/GenBank/DDBJ databases">
        <title>Draft genome of Mucuna pruriens seed.</title>
        <authorList>
            <person name="Nnadi N.E."/>
            <person name="Vos R."/>
            <person name="Hasami M.H."/>
            <person name="Devisetty U.K."/>
            <person name="Aguiy J.C."/>
        </authorList>
    </citation>
    <scope>NUCLEOTIDE SEQUENCE [LARGE SCALE GENOMIC DNA]</scope>
    <source>
        <strain evidence="1">JCA_2017</strain>
    </source>
</reference>
<name>A0A371F654_MUCPR</name>
<keyword evidence="2" id="KW-1185">Reference proteome</keyword>
<feature type="non-terminal residue" evidence="1">
    <location>
        <position position="1"/>
    </location>
</feature>
<accession>A0A371F654</accession>
<proteinExistence type="predicted"/>
<sequence length="64" mass="7425">MVRLLLLVWSTRRQVTFLAKLITMKYKGKGNIKEYIIEMSNFTAKLKSLKLEIAKDLHTLGNSK</sequence>
<evidence type="ECO:0000313" key="1">
    <source>
        <dbReference type="EMBL" id="RDX73643.1"/>
    </source>
</evidence>
<protein>
    <submittedName>
        <fullName evidence="1">Uncharacterized protein</fullName>
    </submittedName>
</protein>